<dbReference type="InterPro" id="IPR025340">
    <property type="entry name" value="DUF4246"/>
</dbReference>
<reference evidence="4 5" key="1">
    <citation type="journal article" date="2024" name="IMA Fungus">
        <title>IMA Genome - F19 : A genome assembly and annotation guide to empower mycologists, including annotated draft genome sequences of Ceratocystis pirilliformis, Diaporthe australafricana, Fusarium ophioides, Paecilomyces lecythidis, and Sporothrix stenoceras.</title>
        <authorList>
            <person name="Aylward J."/>
            <person name="Wilson A.M."/>
            <person name="Visagie C.M."/>
            <person name="Spraker J."/>
            <person name="Barnes I."/>
            <person name="Buitendag C."/>
            <person name="Ceriani C."/>
            <person name="Del Mar Angel L."/>
            <person name="du Plessis D."/>
            <person name="Fuchs T."/>
            <person name="Gasser K."/>
            <person name="Kramer D."/>
            <person name="Li W."/>
            <person name="Munsamy K."/>
            <person name="Piso A."/>
            <person name="Price J.L."/>
            <person name="Sonnekus B."/>
            <person name="Thomas C."/>
            <person name="van der Nest A."/>
            <person name="van Dijk A."/>
            <person name="van Heerden A."/>
            <person name="van Vuuren N."/>
            <person name="Yilmaz N."/>
            <person name="Duong T.A."/>
            <person name="van der Merwe N.A."/>
            <person name="Wingfield M.J."/>
            <person name="Wingfield B.D."/>
        </authorList>
    </citation>
    <scope>NUCLEOTIDE SEQUENCE [LARGE SCALE GENOMIC DNA]</scope>
    <source>
        <strain evidence="4 5">CMW 18300</strain>
    </source>
</reference>
<dbReference type="Pfam" id="PF14033">
    <property type="entry name" value="DUF4246"/>
    <property type="match status" value="1"/>
</dbReference>
<accession>A0ABR3X3G9</accession>
<dbReference type="Pfam" id="PF21666">
    <property type="entry name" value="DUF4246_N"/>
    <property type="match status" value="1"/>
</dbReference>
<evidence type="ECO:0000313" key="5">
    <source>
        <dbReference type="Proteomes" id="UP001583177"/>
    </source>
</evidence>
<dbReference type="PANTHER" id="PTHR33119:SF1">
    <property type="entry name" value="FE2OG DIOXYGENASE DOMAIN-CONTAINING PROTEIN"/>
    <property type="match status" value="1"/>
</dbReference>
<dbReference type="Proteomes" id="UP001583177">
    <property type="component" value="Unassembled WGS sequence"/>
</dbReference>
<evidence type="ECO:0000259" key="3">
    <source>
        <dbReference type="Pfam" id="PF21666"/>
    </source>
</evidence>
<sequence>MVRLEFSLDEEFNNNENGRLQVPGFFHYYRFELDDDDRFRHGANDFQQTPRLTAREVAMLGVMNALTDKPDWQKKVFNEDIVGRWKAEARAVQLMSDMAWDWCLAELRDKARRFEKTGRILVLDSGSTVSKSDQRVPESLRKELKDAVRPLLEQPDAEKDWHPGSDDKVLNFVHPSLFPLVYGRTKVLKNGGKVPLDFSSADPTEGAEIAPLNAGAVLEKNIHREMWSQKFQWLPCEVEFTEDTGTDVHISSYINNLHPTHHEAAYAAIEKIIALAIAPWNEVLVHRRGRIPPRIRTYGAQFAPDLPEWYEALFEIERNQDSHPAAYEEARKKVLEYIGQPDIADDSPDEVDLMKESDDEEPELCIENYGLSGVVDEFYKQKLRQVVHPEPGLAFSYEQWKAGLTGNAVVPRRPQLGFLDLLGDSSRNDHDYFSVRIQDDFRDEGLQVIIKLSSIELTPEKPRYEEGNWHIEGFLNEHIAATALYYYDVDNLTESKISFRTGAELDSMDMSYEQDDHAPLAEIFGVAHGTLRDALPFQNLGSVTTPEGRLLTFPNTLQHKVEPFELVDKTRPGHRRFLVLWLVDPNYRICSTRNVPPQQESWRAGAETRPDSGSGAPGGTTLGSEVADGLMSLEEAKRLRLELMAERTRSVKNIDSMSESYDFCEH</sequence>
<keyword evidence="5" id="KW-1185">Reference proteome</keyword>
<proteinExistence type="predicted"/>
<dbReference type="InterPro" id="IPR049192">
    <property type="entry name" value="DUF4246_C"/>
</dbReference>
<protein>
    <submittedName>
        <fullName evidence="4">Uncharacterized protein</fullName>
    </submittedName>
</protein>
<dbReference type="InterPro" id="IPR049207">
    <property type="entry name" value="DUF4246_N"/>
</dbReference>
<organism evidence="4 5">
    <name type="scientific">Diaporthe australafricana</name>
    <dbReference type="NCBI Taxonomy" id="127596"/>
    <lineage>
        <taxon>Eukaryota</taxon>
        <taxon>Fungi</taxon>
        <taxon>Dikarya</taxon>
        <taxon>Ascomycota</taxon>
        <taxon>Pezizomycotina</taxon>
        <taxon>Sordariomycetes</taxon>
        <taxon>Sordariomycetidae</taxon>
        <taxon>Diaporthales</taxon>
        <taxon>Diaporthaceae</taxon>
        <taxon>Diaporthe</taxon>
    </lineage>
</organism>
<evidence type="ECO:0000256" key="1">
    <source>
        <dbReference type="SAM" id="MobiDB-lite"/>
    </source>
</evidence>
<name>A0ABR3X3G9_9PEZI</name>
<comment type="caution">
    <text evidence="4">The sequence shown here is derived from an EMBL/GenBank/DDBJ whole genome shotgun (WGS) entry which is preliminary data.</text>
</comment>
<feature type="region of interest" description="Disordered" evidence="1">
    <location>
        <begin position="593"/>
        <end position="625"/>
    </location>
</feature>
<dbReference type="EMBL" id="JAWRVE010000038">
    <property type="protein sequence ID" value="KAL1870237.1"/>
    <property type="molecule type" value="Genomic_DNA"/>
</dbReference>
<feature type="domain" description="DUF4246" evidence="2">
    <location>
        <begin position="99"/>
        <end position="604"/>
    </location>
</feature>
<evidence type="ECO:0000259" key="2">
    <source>
        <dbReference type="Pfam" id="PF14033"/>
    </source>
</evidence>
<gene>
    <name evidence="4" type="ORF">Daus18300_005302</name>
</gene>
<feature type="domain" description="DUF4246" evidence="3">
    <location>
        <begin position="30"/>
        <end position="88"/>
    </location>
</feature>
<dbReference type="PANTHER" id="PTHR33119">
    <property type="entry name" value="IFI3P"/>
    <property type="match status" value="1"/>
</dbReference>
<evidence type="ECO:0000313" key="4">
    <source>
        <dbReference type="EMBL" id="KAL1870237.1"/>
    </source>
</evidence>